<comment type="similarity">
    <text evidence="1">Belongs to the DRC1 family.</text>
</comment>
<keyword evidence="2 3" id="KW-0175">Coiled coil</keyword>
<reference evidence="6" key="1">
    <citation type="submission" date="2021-04" db="EMBL/GenBank/DDBJ databases">
        <authorList>
            <consortium name="Molecular Ecology Group"/>
        </authorList>
    </citation>
    <scope>NUCLEOTIDE SEQUENCE</scope>
</reference>
<name>A0A8S3Z5G0_9EUPU</name>
<evidence type="ECO:0000259" key="5">
    <source>
        <dbReference type="Pfam" id="PF14775"/>
    </source>
</evidence>
<feature type="coiled-coil region" evidence="3">
    <location>
        <begin position="187"/>
        <end position="243"/>
    </location>
</feature>
<dbReference type="PANTHER" id="PTHR21625">
    <property type="entry name" value="NYD-SP28 PROTEIN"/>
    <property type="match status" value="1"/>
</dbReference>
<feature type="domain" description="Dynein regulatory complex protein 1 C-terminal" evidence="5">
    <location>
        <begin position="623"/>
        <end position="682"/>
    </location>
</feature>
<dbReference type="InterPro" id="IPR039750">
    <property type="entry name" value="DRC1/DRC2"/>
</dbReference>
<accession>A0A8S3Z5G0</accession>
<feature type="coiled-coil region" evidence="3">
    <location>
        <begin position="95"/>
        <end position="127"/>
    </location>
</feature>
<dbReference type="Proteomes" id="UP000678393">
    <property type="component" value="Unassembled WGS sequence"/>
</dbReference>
<feature type="coiled-coil region" evidence="3">
    <location>
        <begin position="268"/>
        <end position="373"/>
    </location>
</feature>
<dbReference type="GO" id="GO:0005858">
    <property type="term" value="C:axonemal dynein complex"/>
    <property type="evidence" value="ECO:0007669"/>
    <property type="project" value="InterPro"/>
</dbReference>
<comment type="caution">
    <text evidence="6">The sequence shown here is derived from an EMBL/GenBank/DDBJ whole genome shotgun (WGS) entry which is preliminary data.</text>
</comment>
<evidence type="ECO:0000256" key="2">
    <source>
        <dbReference type="ARBA" id="ARBA00023054"/>
    </source>
</evidence>
<sequence>MDSSEEEVDTGPSIDSQFMDERIAARRIRIAKRAETARRALMGEDPNEVKVIKEEISKSQKQIEDSRFRLTKLRRDGMEFVSNIQVAGDARETARRTLEDDAKRLRKEKLENEAKSASERFEEISKKWDTALLKEVPHALHEALLQQKRSCDAMNDDKNKIIMEFQQDLKSKDDLYVKDLKKMAEDVDLMTERMTEQIESLQKAQKEELEQIERAFVMERNELQEQEKKKWEEKMKLRRDKEEEYLIQRQKRVEEYAAQLQHMRVQDAEEYNQVKVRLETDVQILEQQLQQMKATFQLNQEKLEYNFQVLKKRDEENTITKALQKRKITRLQDVLNALKEKLTKQEKTFKAENVQLSEDYRRITEQFHDLQRKSKHFIATDAKKFHDIWCMNEEECKNLLSEVLDADKAIHEQQLGLPWEPPDVSFMDNVGPIANSAKGKTLSATKVLHDVMSEELNEEGEMAAIYNKISPHSIKRVLELLCDEAGFLVEQKLTKLLLPLEKDEQSLMKLDNIFAALGLETEDDIHKMSMYFMNIREKKEEETLETEEEDIPDEGTDEELEKIVQDKQSIQNEAVELIHPNQVLKALKAFVEDSRCVCVRDAGEQTAFHISGLEERDNFLDQAYWQKYTTVLDPRKQMLWDSLLQALDKYHNVLHSRATLLPEVEGLKLQNTELRLLLHQYVNSKVNNELEVPPTRVLQLELNQP</sequence>
<dbReference type="EMBL" id="CAJHNH020001856">
    <property type="protein sequence ID" value="CAG5124713.1"/>
    <property type="molecule type" value="Genomic_DNA"/>
</dbReference>
<dbReference type="PANTHER" id="PTHR21625:SF1">
    <property type="entry name" value="DYNEIN REGULATORY COMPLEX PROTEIN 1"/>
    <property type="match status" value="1"/>
</dbReference>
<evidence type="ECO:0000313" key="7">
    <source>
        <dbReference type="Proteomes" id="UP000678393"/>
    </source>
</evidence>
<dbReference type="InterPro" id="IPR039505">
    <property type="entry name" value="DRC1/2_N"/>
</dbReference>
<feature type="domain" description="Dynein regulatory complex protein 1/2 N-terminal" evidence="4">
    <location>
        <begin position="86"/>
        <end position="187"/>
    </location>
</feature>
<dbReference type="OrthoDB" id="10260459at2759"/>
<dbReference type="Pfam" id="PF14775">
    <property type="entry name" value="NYD-SP28_assoc"/>
    <property type="match status" value="1"/>
</dbReference>
<evidence type="ECO:0000313" key="6">
    <source>
        <dbReference type="EMBL" id="CAG5124713.1"/>
    </source>
</evidence>
<dbReference type="GO" id="GO:0060285">
    <property type="term" value="P:cilium-dependent cell motility"/>
    <property type="evidence" value="ECO:0007669"/>
    <property type="project" value="TreeGrafter"/>
</dbReference>
<organism evidence="6 7">
    <name type="scientific">Candidula unifasciata</name>
    <dbReference type="NCBI Taxonomy" id="100452"/>
    <lineage>
        <taxon>Eukaryota</taxon>
        <taxon>Metazoa</taxon>
        <taxon>Spiralia</taxon>
        <taxon>Lophotrochozoa</taxon>
        <taxon>Mollusca</taxon>
        <taxon>Gastropoda</taxon>
        <taxon>Heterobranchia</taxon>
        <taxon>Euthyneura</taxon>
        <taxon>Panpulmonata</taxon>
        <taxon>Eupulmonata</taxon>
        <taxon>Stylommatophora</taxon>
        <taxon>Helicina</taxon>
        <taxon>Helicoidea</taxon>
        <taxon>Geomitridae</taxon>
        <taxon>Candidula</taxon>
    </lineage>
</organism>
<dbReference type="GO" id="GO:0003352">
    <property type="term" value="P:regulation of cilium movement"/>
    <property type="evidence" value="ECO:0007669"/>
    <property type="project" value="TreeGrafter"/>
</dbReference>
<dbReference type="Pfam" id="PF14772">
    <property type="entry name" value="NYD-SP28"/>
    <property type="match status" value="1"/>
</dbReference>
<evidence type="ECO:0000259" key="4">
    <source>
        <dbReference type="Pfam" id="PF14772"/>
    </source>
</evidence>
<protein>
    <recommendedName>
        <fullName evidence="8">Dynein regulatory complex protein 1</fullName>
    </recommendedName>
</protein>
<gene>
    <name evidence="6" type="ORF">CUNI_LOCUS10271</name>
</gene>
<dbReference type="GO" id="GO:0070286">
    <property type="term" value="P:axonemal dynein complex assembly"/>
    <property type="evidence" value="ECO:0007669"/>
    <property type="project" value="InterPro"/>
</dbReference>
<dbReference type="InterPro" id="IPR029440">
    <property type="entry name" value="DRC1_C"/>
</dbReference>
<evidence type="ECO:0000256" key="1">
    <source>
        <dbReference type="ARBA" id="ARBA00009688"/>
    </source>
</evidence>
<evidence type="ECO:0008006" key="8">
    <source>
        <dbReference type="Google" id="ProtNLM"/>
    </source>
</evidence>
<keyword evidence="7" id="KW-1185">Reference proteome</keyword>
<proteinExistence type="inferred from homology"/>
<dbReference type="AlphaFoldDB" id="A0A8S3Z5G0"/>
<evidence type="ECO:0000256" key="3">
    <source>
        <dbReference type="SAM" id="Coils"/>
    </source>
</evidence>